<sequence>MLLALEDDLYIGTEKQVGTTSMEHANLSVMFVDDGESGYFYAIDTAKESPIVDSLFVYNVNSVEERQLLRKLEICWAKNGKMALLFINDYPHAVFDFERLVGYNHSKFPEPDISTMWSHEEVTQDLVKDWLKL</sequence>
<comment type="caution">
    <text evidence="1">The sequence shown here is derived from an EMBL/GenBank/DDBJ whole genome shotgun (WGS) entry which is preliminary data.</text>
</comment>
<name>A0A4R2T0P6_9PAST</name>
<protein>
    <recommendedName>
        <fullName evidence="3">DUF2251 domain-containing protein</fullName>
    </recommendedName>
</protein>
<dbReference type="AlphaFoldDB" id="A0A4R2T0P6"/>
<dbReference type="Proteomes" id="UP000295763">
    <property type="component" value="Unassembled WGS sequence"/>
</dbReference>
<evidence type="ECO:0000313" key="2">
    <source>
        <dbReference type="Proteomes" id="UP000295763"/>
    </source>
</evidence>
<dbReference type="RefSeq" id="WP_131976911.1">
    <property type="nucleotide sequence ID" value="NZ_SLYB01000013.1"/>
</dbReference>
<evidence type="ECO:0008006" key="3">
    <source>
        <dbReference type="Google" id="ProtNLM"/>
    </source>
</evidence>
<organism evidence="1 2">
    <name type="scientific">Cricetibacter osteomyelitidis</name>
    <dbReference type="NCBI Taxonomy" id="1521931"/>
    <lineage>
        <taxon>Bacteria</taxon>
        <taxon>Pseudomonadati</taxon>
        <taxon>Pseudomonadota</taxon>
        <taxon>Gammaproteobacteria</taxon>
        <taxon>Pasteurellales</taxon>
        <taxon>Pasteurellaceae</taxon>
        <taxon>Cricetibacter</taxon>
    </lineage>
</organism>
<evidence type="ECO:0000313" key="1">
    <source>
        <dbReference type="EMBL" id="TCP94861.1"/>
    </source>
</evidence>
<dbReference type="EMBL" id="SLYB01000013">
    <property type="protein sequence ID" value="TCP94861.1"/>
    <property type="molecule type" value="Genomic_DNA"/>
</dbReference>
<reference evidence="1 2" key="1">
    <citation type="submission" date="2019-03" db="EMBL/GenBank/DDBJ databases">
        <title>Genomic Encyclopedia of Type Strains, Phase IV (KMG-IV): sequencing the most valuable type-strain genomes for metagenomic binning, comparative biology and taxonomic classification.</title>
        <authorList>
            <person name="Goeker M."/>
        </authorList>
    </citation>
    <scope>NUCLEOTIDE SEQUENCE [LARGE SCALE GENOMIC DNA]</scope>
    <source>
        <strain evidence="1 2">DSM 28404</strain>
    </source>
</reference>
<gene>
    <name evidence="1" type="ORF">EDC44_1136</name>
</gene>
<dbReference type="PIRSF" id="PIRSF007050">
    <property type="entry name" value="UPC007050"/>
    <property type="match status" value="1"/>
</dbReference>
<accession>A0A4R2T0P6</accession>
<dbReference type="Pfam" id="PF10008">
    <property type="entry name" value="DUF2251"/>
    <property type="match status" value="1"/>
</dbReference>
<dbReference type="OrthoDB" id="5679620at2"/>
<dbReference type="InterPro" id="IPR014449">
    <property type="entry name" value="UCP007050_HI0931"/>
</dbReference>
<keyword evidence="2" id="KW-1185">Reference proteome</keyword>
<proteinExistence type="predicted"/>